<dbReference type="EMBL" id="JAPNTZ010000019">
    <property type="protein sequence ID" value="MCY1144206.1"/>
    <property type="molecule type" value="Genomic_DNA"/>
</dbReference>
<dbReference type="RefSeq" id="WP_267568772.1">
    <property type="nucleotide sequence ID" value="NZ_JAPNTZ010000019.1"/>
</dbReference>
<proteinExistence type="predicted"/>
<organism evidence="2 3">
    <name type="scientific">Paractinoplanes pyxinae</name>
    <dbReference type="NCBI Taxonomy" id="2997416"/>
    <lineage>
        <taxon>Bacteria</taxon>
        <taxon>Bacillati</taxon>
        <taxon>Actinomycetota</taxon>
        <taxon>Actinomycetes</taxon>
        <taxon>Micromonosporales</taxon>
        <taxon>Micromonosporaceae</taxon>
        <taxon>Paractinoplanes</taxon>
    </lineage>
</organism>
<gene>
    <name evidence="2" type="ORF">OWR29_39965</name>
</gene>
<feature type="transmembrane region" description="Helical" evidence="1">
    <location>
        <begin position="23"/>
        <end position="44"/>
    </location>
</feature>
<sequence length="311" mass="34942">MTTILVGVGLVLADDKLSTGTILSSIGLNLIASVIFATVFTVLLERVQQRSIDDNIRESMNEATAALVQQVSALGPMFIPAATYSNPNAAHRFQSDFNLDLTTSMTRTMSYGFRGPSAWYLATRLQTVAHKPQQVKVIILDPSNPRAVAKRAVDQSTQPHMSGLSPAAMQDLVRTHLAMAITALFDCRHICPIEMVYDDYSSVYRYEFTDDALFLTWLHNPASGAAEFPPAFRFSADSFLYQTLRLEFLRKFEISQQSVVFQAERTDQFLIEHLSNVLGNRVTQEDLTRWRHDYAVELDPFKEHLRSLNGS</sequence>
<keyword evidence="1" id="KW-0812">Transmembrane</keyword>
<accession>A0ABT4BCG9</accession>
<name>A0ABT4BCG9_9ACTN</name>
<evidence type="ECO:0000256" key="1">
    <source>
        <dbReference type="SAM" id="Phobius"/>
    </source>
</evidence>
<reference evidence="2" key="1">
    <citation type="submission" date="2022-11" db="EMBL/GenBank/DDBJ databases">
        <authorList>
            <person name="Somphong A."/>
            <person name="Phongsopitanun W."/>
        </authorList>
    </citation>
    <scope>NUCLEOTIDE SEQUENCE</scope>
    <source>
        <strain evidence="2">Pm04-4</strain>
    </source>
</reference>
<keyword evidence="1" id="KW-1133">Transmembrane helix</keyword>
<evidence type="ECO:0000313" key="3">
    <source>
        <dbReference type="Proteomes" id="UP001151002"/>
    </source>
</evidence>
<keyword evidence="1" id="KW-0472">Membrane</keyword>
<protein>
    <submittedName>
        <fullName evidence="2">Uncharacterized protein</fullName>
    </submittedName>
</protein>
<keyword evidence="3" id="KW-1185">Reference proteome</keyword>
<dbReference type="Proteomes" id="UP001151002">
    <property type="component" value="Unassembled WGS sequence"/>
</dbReference>
<evidence type="ECO:0000313" key="2">
    <source>
        <dbReference type="EMBL" id="MCY1144206.1"/>
    </source>
</evidence>
<comment type="caution">
    <text evidence="2">The sequence shown here is derived from an EMBL/GenBank/DDBJ whole genome shotgun (WGS) entry which is preliminary data.</text>
</comment>